<keyword evidence="2" id="KW-1185">Reference proteome</keyword>
<accession>A0ABP7VQN1</accession>
<protein>
    <submittedName>
        <fullName evidence="1">Uncharacterized protein</fullName>
    </submittedName>
</protein>
<proteinExistence type="predicted"/>
<dbReference type="Proteomes" id="UP001501734">
    <property type="component" value="Unassembled WGS sequence"/>
</dbReference>
<organism evidence="1 2">
    <name type="scientific">Amphibacillus indicireducens</name>
    <dbReference type="NCBI Taxonomy" id="1076330"/>
    <lineage>
        <taxon>Bacteria</taxon>
        <taxon>Bacillati</taxon>
        <taxon>Bacillota</taxon>
        <taxon>Bacilli</taxon>
        <taxon>Bacillales</taxon>
        <taxon>Bacillaceae</taxon>
        <taxon>Amphibacillus</taxon>
    </lineage>
</organism>
<reference evidence="2" key="1">
    <citation type="journal article" date="2019" name="Int. J. Syst. Evol. Microbiol.">
        <title>The Global Catalogue of Microorganisms (GCM) 10K type strain sequencing project: providing services to taxonomists for standard genome sequencing and annotation.</title>
        <authorList>
            <consortium name="The Broad Institute Genomics Platform"/>
            <consortium name="The Broad Institute Genome Sequencing Center for Infectious Disease"/>
            <person name="Wu L."/>
            <person name="Ma J."/>
        </authorList>
    </citation>
    <scope>NUCLEOTIDE SEQUENCE [LARGE SCALE GENOMIC DNA]</scope>
    <source>
        <strain evidence="2">JCM 17250</strain>
    </source>
</reference>
<comment type="caution">
    <text evidence="1">The sequence shown here is derived from an EMBL/GenBank/DDBJ whole genome shotgun (WGS) entry which is preliminary data.</text>
</comment>
<name>A0ABP7VQN1_9BACI</name>
<evidence type="ECO:0000313" key="1">
    <source>
        <dbReference type="EMBL" id="GAA4072460.1"/>
    </source>
</evidence>
<sequence>MNTSGYIRGYMAKNMNAVEFMNVVFNALRREFEEEELTLEITNDDFQITMGDYQTVLDKAFVEEHQSPYGIDRYILKEFEKQGFHLDINRSQYVQYCFGIHHGATVSDL</sequence>
<dbReference type="EMBL" id="BAABDL010000091">
    <property type="protein sequence ID" value="GAA4072460.1"/>
    <property type="molecule type" value="Genomic_DNA"/>
</dbReference>
<dbReference type="RefSeq" id="WP_344912297.1">
    <property type="nucleotide sequence ID" value="NZ_BAABDL010000091.1"/>
</dbReference>
<gene>
    <name evidence="1" type="ORF">GCM10022410_17470</name>
</gene>
<evidence type="ECO:0000313" key="2">
    <source>
        <dbReference type="Proteomes" id="UP001501734"/>
    </source>
</evidence>